<dbReference type="EMBL" id="CP126980">
    <property type="protein sequence ID" value="WIM97485.1"/>
    <property type="molecule type" value="Genomic_DNA"/>
</dbReference>
<gene>
    <name evidence="2" type="ORF">ACTOB_001013</name>
</gene>
<accession>A0ABY8WNX9</accession>
<evidence type="ECO:0008006" key="4">
    <source>
        <dbReference type="Google" id="ProtNLM"/>
    </source>
</evidence>
<keyword evidence="1" id="KW-0472">Membrane</keyword>
<protein>
    <recommendedName>
        <fullName evidence="4">DUF1453 domain-containing protein</fullName>
    </recommendedName>
</protein>
<keyword evidence="1" id="KW-1133">Transmembrane helix</keyword>
<organism evidence="2 3">
    <name type="scientific">Actinoplanes oblitus</name>
    <dbReference type="NCBI Taxonomy" id="3040509"/>
    <lineage>
        <taxon>Bacteria</taxon>
        <taxon>Bacillati</taxon>
        <taxon>Actinomycetota</taxon>
        <taxon>Actinomycetes</taxon>
        <taxon>Micromonosporales</taxon>
        <taxon>Micromonosporaceae</taxon>
        <taxon>Actinoplanes</taxon>
    </lineage>
</organism>
<keyword evidence="1" id="KW-0812">Transmembrane</keyword>
<sequence length="165" mass="17275">MEILTALLVVVALTYAMVRRYLGEPLTSRRLIVLPLALSVYGGFVVAQTGFAHSTANLTALALCGLTAVGGGLLRGRTVRLFVRDGHVWYRYTPVTIAVWAGLIALRFGQAAAAVALGADRGVLTASLLLALGLSFLGEAAVVGPRAMATGVPFAPRRSRVAATR</sequence>
<evidence type="ECO:0000313" key="2">
    <source>
        <dbReference type="EMBL" id="WIM97485.1"/>
    </source>
</evidence>
<keyword evidence="3" id="KW-1185">Reference proteome</keyword>
<name>A0ABY8WNX9_9ACTN</name>
<dbReference type="Proteomes" id="UP001240150">
    <property type="component" value="Chromosome"/>
</dbReference>
<evidence type="ECO:0000313" key="3">
    <source>
        <dbReference type="Proteomes" id="UP001240150"/>
    </source>
</evidence>
<feature type="transmembrane region" description="Helical" evidence="1">
    <location>
        <begin position="97"/>
        <end position="117"/>
    </location>
</feature>
<evidence type="ECO:0000256" key="1">
    <source>
        <dbReference type="SAM" id="Phobius"/>
    </source>
</evidence>
<reference evidence="2 3" key="1">
    <citation type="submission" date="2023-06" db="EMBL/GenBank/DDBJ databases">
        <authorList>
            <person name="Yushchuk O."/>
            <person name="Binda E."/>
            <person name="Ruckert-Reed C."/>
            <person name="Fedorenko V."/>
            <person name="Kalinowski J."/>
            <person name="Marinelli F."/>
        </authorList>
    </citation>
    <scope>NUCLEOTIDE SEQUENCE [LARGE SCALE GENOMIC DNA]</scope>
    <source>
        <strain evidence="2 3">NRRL 3884</strain>
    </source>
</reference>
<proteinExistence type="predicted"/>
<feature type="transmembrane region" description="Helical" evidence="1">
    <location>
        <begin position="124"/>
        <end position="144"/>
    </location>
</feature>
<dbReference type="RefSeq" id="WP_284918884.1">
    <property type="nucleotide sequence ID" value="NZ_CP126980.1"/>
</dbReference>
<feature type="transmembrane region" description="Helical" evidence="1">
    <location>
        <begin position="58"/>
        <end position="77"/>
    </location>
</feature>
<feature type="transmembrane region" description="Helical" evidence="1">
    <location>
        <begin position="32"/>
        <end position="51"/>
    </location>
</feature>